<feature type="transmembrane region" description="Helical" evidence="8">
    <location>
        <begin position="6"/>
        <end position="27"/>
    </location>
</feature>
<reference evidence="10" key="1">
    <citation type="journal article" date="2019" name="Int. J. Syst. Evol. Microbiol.">
        <title>The Global Catalogue of Microorganisms (GCM) 10K type strain sequencing project: providing services to taxonomists for standard genome sequencing and annotation.</title>
        <authorList>
            <consortium name="The Broad Institute Genomics Platform"/>
            <consortium name="The Broad Institute Genome Sequencing Center for Infectious Disease"/>
            <person name="Wu L."/>
            <person name="Ma J."/>
        </authorList>
    </citation>
    <scope>NUCLEOTIDE SEQUENCE [LARGE SCALE GENOMIC DNA]</scope>
    <source>
        <strain evidence="10">JCM 14370</strain>
    </source>
</reference>
<dbReference type="EMBL" id="BMOD01000012">
    <property type="protein sequence ID" value="GGJ42443.1"/>
    <property type="molecule type" value="Genomic_DNA"/>
</dbReference>
<keyword evidence="4" id="KW-0533">Nickel</keyword>
<name>A0ABQ2D5Z8_9DEIO</name>
<keyword evidence="5 8" id="KW-0812">Transmembrane</keyword>
<dbReference type="PANTHER" id="PTHR31611:SF0">
    <property type="entry name" value="HIGH-AFFINITY NICKEL TRANSPORT PROTEIN NIC1"/>
    <property type="match status" value="1"/>
</dbReference>
<dbReference type="Proteomes" id="UP000632222">
    <property type="component" value="Unassembled WGS sequence"/>
</dbReference>
<dbReference type="RefSeq" id="WP_189003858.1">
    <property type="nucleotide sequence ID" value="NZ_BMOD01000012.1"/>
</dbReference>
<feature type="transmembrane region" description="Helical" evidence="8">
    <location>
        <begin position="73"/>
        <end position="97"/>
    </location>
</feature>
<dbReference type="PANTHER" id="PTHR31611">
    <property type="entry name" value="HIGH-AFFINITY NICKEL TRANSPORT PROTEIN NIC1"/>
    <property type="match status" value="1"/>
</dbReference>
<keyword evidence="10" id="KW-1185">Reference proteome</keyword>
<evidence type="ECO:0000256" key="4">
    <source>
        <dbReference type="ARBA" id="ARBA00022596"/>
    </source>
</evidence>
<evidence type="ECO:0000256" key="3">
    <source>
        <dbReference type="ARBA" id="ARBA00022448"/>
    </source>
</evidence>
<evidence type="ECO:0000256" key="7">
    <source>
        <dbReference type="ARBA" id="ARBA00023136"/>
    </source>
</evidence>
<feature type="transmembrane region" description="Helical" evidence="8">
    <location>
        <begin position="280"/>
        <end position="298"/>
    </location>
</feature>
<evidence type="ECO:0000256" key="2">
    <source>
        <dbReference type="ARBA" id="ARBA00010892"/>
    </source>
</evidence>
<sequence length="306" mass="33153">MKWNTNFVWVVLGLHLLGLGFLVAGAWQHPLMWGMGLAVYGLGLRHAWDADHIAVIDNSSRKLLQDNKNAKAVGFYFAVGHALVVFLMSIGAALLGQHLTGEESPLTRVGGWVAPLVGGLYLLLLALVNLRAYLQTLKGRHTHGGLLSRLVLPLTRITREPWHLLPVGFLMGLGMETASEVTLLAFSGSAAQQGVNWTAILALPLLFASGMVLMDTLDGLLMTRAYQQTLQGSDHRRRYNLTLTLVSGVIALIIGVWTVLGWISGHVHALPLIDRIDVSSLGFVLAAFGLGSLILMALRPGRPLSR</sequence>
<evidence type="ECO:0000313" key="9">
    <source>
        <dbReference type="EMBL" id="GGJ42443.1"/>
    </source>
</evidence>
<feature type="transmembrane region" description="Helical" evidence="8">
    <location>
        <begin position="109"/>
        <end position="130"/>
    </location>
</feature>
<evidence type="ECO:0000256" key="5">
    <source>
        <dbReference type="ARBA" id="ARBA00022692"/>
    </source>
</evidence>
<evidence type="ECO:0000256" key="8">
    <source>
        <dbReference type="RuleBase" id="RU362101"/>
    </source>
</evidence>
<organism evidence="9 10">
    <name type="scientific">Deinococcus roseus</name>
    <dbReference type="NCBI Taxonomy" id="392414"/>
    <lineage>
        <taxon>Bacteria</taxon>
        <taxon>Thermotogati</taxon>
        <taxon>Deinococcota</taxon>
        <taxon>Deinococci</taxon>
        <taxon>Deinococcales</taxon>
        <taxon>Deinococcaceae</taxon>
        <taxon>Deinococcus</taxon>
    </lineage>
</organism>
<evidence type="ECO:0000313" key="10">
    <source>
        <dbReference type="Proteomes" id="UP000632222"/>
    </source>
</evidence>
<proteinExistence type="inferred from homology"/>
<comment type="similarity">
    <text evidence="2 8">Belongs to the NiCoT transporter (TC 2.A.52) family.</text>
</comment>
<feature type="transmembrane region" description="Helical" evidence="8">
    <location>
        <begin position="198"/>
        <end position="221"/>
    </location>
</feature>
<dbReference type="InterPro" id="IPR004688">
    <property type="entry name" value="Ni/Co_transpt"/>
</dbReference>
<dbReference type="InterPro" id="IPR011541">
    <property type="entry name" value="Ni/Co_transpt_high_affinity"/>
</dbReference>
<keyword evidence="7 8" id="KW-0472">Membrane</keyword>
<comment type="subcellular location">
    <subcellularLocation>
        <location evidence="8">Cell membrane</location>
        <topology evidence="8">Multi-pass membrane protein</topology>
    </subcellularLocation>
    <subcellularLocation>
        <location evidence="1">Endomembrane system</location>
        <topology evidence="1">Multi-pass membrane protein</topology>
    </subcellularLocation>
</comment>
<evidence type="ECO:0000256" key="1">
    <source>
        <dbReference type="ARBA" id="ARBA00004127"/>
    </source>
</evidence>
<evidence type="ECO:0000256" key="6">
    <source>
        <dbReference type="ARBA" id="ARBA00022989"/>
    </source>
</evidence>
<feature type="transmembrane region" description="Helical" evidence="8">
    <location>
        <begin position="164"/>
        <end position="186"/>
    </location>
</feature>
<comment type="caution">
    <text evidence="9">The sequence shown here is derived from an EMBL/GenBank/DDBJ whole genome shotgun (WGS) entry which is preliminary data.</text>
</comment>
<keyword evidence="3 8" id="KW-0813">Transport</keyword>
<gene>
    <name evidence="9" type="ORF">GCM10008938_30690</name>
</gene>
<keyword evidence="6 8" id="KW-1133">Transmembrane helix</keyword>
<accession>A0ABQ2D5Z8</accession>
<protein>
    <recommendedName>
        <fullName evidence="8">Nickel/cobalt efflux system</fullName>
    </recommendedName>
</protein>
<dbReference type="Pfam" id="PF03824">
    <property type="entry name" value="NicO"/>
    <property type="match status" value="1"/>
</dbReference>
<feature type="transmembrane region" description="Helical" evidence="8">
    <location>
        <begin position="241"/>
        <end position="260"/>
    </location>
</feature>